<dbReference type="AlphaFoldDB" id="A0A6G4WHS0"/>
<dbReference type="NCBIfam" id="NF009151">
    <property type="entry name" value="PRK12497.1-5"/>
    <property type="match status" value="1"/>
</dbReference>
<name>A0A6G4WHS0_9HYPH</name>
<dbReference type="RefSeq" id="WP_165031268.1">
    <property type="nucleotide sequence ID" value="NZ_JAAKZF010000035.1"/>
</dbReference>
<dbReference type="PANTHER" id="PTHR34039:SF1">
    <property type="entry name" value="UPF0102 PROTEIN YRAN"/>
    <property type="match status" value="1"/>
</dbReference>
<dbReference type="GO" id="GO:0003676">
    <property type="term" value="F:nucleic acid binding"/>
    <property type="evidence" value="ECO:0007669"/>
    <property type="project" value="InterPro"/>
</dbReference>
<dbReference type="SUPFAM" id="SSF52980">
    <property type="entry name" value="Restriction endonuclease-like"/>
    <property type="match status" value="1"/>
</dbReference>
<evidence type="ECO:0000256" key="2">
    <source>
        <dbReference type="HAMAP-Rule" id="MF_00048"/>
    </source>
</evidence>
<dbReference type="Pfam" id="PF02021">
    <property type="entry name" value="UPF0102"/>
    <property type="match status" value="1"/>
</dbReference>
<dbReference type="Proteomes" id="UP001642900">
    <property type="component" value="Unassembled WGS sequence"/>
</dbReference>
<dbReference type="InterPro" id="IPR011856">
    <property type="entry name" value="tRNA_endonuc-like_dom_sf"/>
</dbReference>
<protein>
    <recommendedName>
        <fullName evidence="2">UPF0102 protein G6N73_21310</fullName>
    </recommendedName>
</protein>
<evidence type="ECO:0000313" key="3">
    <source>
        <dbReference type="EMBL" id="NGO53670.1"/>
    </source>
</evidence>
<dbReference type="PANTHER" id="PTHR34039">
    <property type="entry name" value="UPF0102 PROTEIN YRAN"/>
    <property type="match status" value="1"/>
</dbReference>
<evidence type="ECO:0000313" key="4">
    <source>
        <dbReference type="Proteomes" id="UP001642900"/>
    </source>
</evidence>
<dbReference type="InterPro" id="IPR003509">
    <property type="entry name" value="UPF0102_YraN-like"/>
</dbReference>
<proteinExistence type="inferred from homology"/>
<dbReference type="Gene3D" id="3.40.1350.10">
    <property type="match status" value="1"/>
</dbReference>
<reference evidence="3 4" key="1">
    <citation type="submission" date="2020-02" db="EMBL/GenBank/DDBJ databases">
        <title>Genome sequence of strain CCNWXJ40-4.</title>
        <authorList>
            <person name="Gao J."/>
            <person name="Sun J."/>
        </authorList>
    </citation>
    <scope>NUCLEOTIDE SEQUENCE [LARGE SCALE GENOMIC DNA]</scope>
    <source>
        <strain evidence="3 4">CCNWXJ 40-4</strain>
    </source>
</reference>
<sequence>MTDASARRFKAYRRGHRGEWLAALALMAKGFWIVERRYRTKLGEIDLIARRGDLVLIVEVKARPTLMAAMEALGRESERRIEGCADLWLSRQPDYGKLSVRFDMVAVLPWCWPVHVPNAFYGRN</sequence>
<dbReference type="InterPro" id="IPR011335">
    <property type="entry name" value="Restrct_endonuc-II-like"/>
</dbReference>
<dbReference type="EMBL" id="JAAKZF010000035">
    <property type="protein sequence ID" value="NGO53670.1"/>
    <property type="molecule type" value="Genomic_DNA"/>
</dbReference>
<comment type="caution">
    <text evidence="3">The sequence shown here is derived from an EMBL/GenBank/DDBJ whole genome shotgun (WGS) entry which is preliminary data.</text>
</comment>
<organism evidence="3 4">
    <name type="scientific">Allomesorhizobium camelthorni</name>
    <dbReference type="NCBI Taxonomy" id="475069"/>
    <lineage>
        <taxon>Bacteria</taxon>
        <taxon>Pseudomonadati</taxon>
        <taxon>Pseudomonadota</taxon>
        <taxon>Alphaproteobacteria</taxon>
        <taxon>Hyphomicrobiales</taxon>
        <taxon>Phyllobacteriaceae</taxon>
        <taxon>Allomesorhizobium</taxon>
    </lineage>
</organism>
<dbReference type="HAMAP" id="MF_00048">
    <property type="entry name" value="UPF0102"/>
    <property type="match status" value="1"/>
</dbReference>
<accession>A0A6G4WHS0</accession>
<gene>
    <name evidence="3" type="ORF">G6N73_21310</name>
</gene>
<comment type="similarity">
    <text evidence="1 2">Belongs to the UPF0102 family.</text>
</comment>
<keyword evidence="4" id="KW-1185">Reference proteome</keyword>
<evidence type="ECO:0000256" key="1">
    <source>
        <dbReference type="ARBA" id="ARBA00006738"/>
    </source>
</evidence>